<evidence type="ECO:0000313" key="3">
    <source>
        <dbReference type="Proteomes" id="UP000051010"/>
    </source>
</evidence>
<name>A0A0R1YXS8_9LACO</name>
<dbReference type="PATRIC" id="fig|1423786.4.peg.1413"/>
<dbReference type="EMBL" id="AZFZ01000029">
    <property type="protein sequence ID" value="KRM43740.1"/>
    <property type="molecule type" value="Genomic_DNA"/>
</dbReference>
<feature type="coiled-coil region" evidence="1">
    <location>
        <begin position="207"/>
        <end position="234"/>
    </location>
</feature>
<organism evidence="2 3">
    <name type="scientific">Lentilactobacillus parafarraginis DSM 18390 = JCM 14109</name>
    <dbReference type="NCBI Taxonomy" id="1423786"/>
    <lineage>
        <taxon>Bacteria</taxon>
        <taxon>Bacillati</taxon>
        <taxon>Bacillota</taxon>
        <taxon>Bacilli</taxon>
        <taxon>Lactobacillales</taxon>
        <taxon>Lactobacillaceae</taxon>
        <taxon>Lentilactobacillus</taxon>
    </lineage>
</organism>
<evidence type="ECO:0000313" key="2">
    <source>
        <dbReference type="EMBL" id="KRM43740.1"/>
    </source>
</evidence>
<keyword evidence="1" id="KW-0175">Coiled coil</keyword>
<dbReference type="Proteomes" id="UP000051010">
    <property type="component" value="Unassembled WGS sequence"/>
</dbReference>
<feature type="coiled-coil region" evidence="1">
    <location>
        <begin position="81"/>
        <end position="137"/>
    </location>
</feature>
<gene>
    <name evidence="2" type="ORF">FD47_GL001316</name>
</gene>
<proteinExistence type="predicted"/>
<dbReference type="AlphaFoldDB" id="A0A0R1YXS8"/>
<reference evidence="2 3" key="1">
    <citation type="journal article" date="2015" name="Genome Announc.">
        <title>Expanding the biotechnology potential of lactobacilli through comparative genomics of 213 strains and associated genera.</title>
        <authorList>
            <person name="Sun Z."/>
            <person name="Harris H.M."/>
            <person name="McCann A."/>
            <person name="Guo C."/>
            <person name="Argimon S."/>
            <person name="Zhang W."/>
            <person name="Yang X."/>
            <person name="Jeffery I.B."/>
            <person name="Cooney J.C."/>
            <person name="Kagawa T.F."/>
            <person name="Liu W."/>
            <person name="Song Y."/>
            <person name="Salvetti E."/>
            <person name="Wrobel A."/>
            <person name="Rasinkangas P."/>
            <person name="Parkhill J."/>
            <person name="Rea M.C."/>
            <person name="O'Sullivan O."/>
            <person name="Ritari J."/>
            <person name="Douillard F.P."/>
            <person name="Paul Ross R."/>
            <person name="Yang R."/>
            <person name="Briner A.E."/>
            <person name="Felis G.E."/>
            <person name="de Vos W.M."/>
            <person name="Barrangou R."/>
            <person name="Klaenhammer T.R."/>
            <person name="Caufield P.W."/>
            <person name="Cui Y."/>
            <person name="Zhang H."/>
            <person name="O'Toole P.W."/>
        </authorList>
    </citation>
    <scope>NUCLEOTIDE SEQUENCE [LARGE SCALE GENOMIC DNA]</scope>
    <source>
        <strain evidence="2 3">DSM 18390</strain>
    </source>
</reference>
<dbReference type="RefSeq" id="WP_056980444.1">
    <property type="nucleotide sequence ID" value="NZ_AZFZ01000029.1"/>
</dbReference>
<comment type="caution">
    <text evidence="2">The sequence shown here is derived from an EMBL/GenBank/DDBJ whole genome shotgun (WGS) entry which is preliminary data.</text>
</comment>
<evidence type="ECO:0000256" key="1">
    <source>
        <dbReference type="SAM" id="Coils"/>
    </source>
</evidence>
<accession>A0A0R1YXS8</accession>
<protein>
    <submittedName>
        <fullName evidence="2">Uncharacterized protein</fullName>
    </submittedName>
</protein>
<sequence length="617" mass="69905">MTNHHGEEALFNAASPVFNDRIPQTLIDQSNELVLAARPIFGSLPKNTADQTFSLTLKTLRIERQLKRAQTVSEALKKQLSTQLNAEFKALEVQLNQVNHELNRYAPRHDENGRGTKDQLRQQLDGLAKTHNALLTQGDQIKDQLRARKIKQAKLAQVAANLTGRLKDLDYSFSGVIETIKKMQNPDEADGALASISAESGSFRSLISDTRRRLNEVQAASKQLDLEIDELNKQIGSQNSHMASLGLQLGQIAKVVSFSSGSFKHGRNRDPSQQNVEVVQRMQRQRDWLVKRLKSIAASQALSRTGHAMMPQFIADSGHHYYIYSNTLQPENKNIDFELKRLMTVFDGVEPQTTLLTTQFSDDGPAAFQQYVARNVISDQVTYTNLYDDLFRYDKRFAGLQVGSLLHRMHEQGWRREDVDPDGGQIWVREALRRKLFLRADQTVRQIFSYDRNQVLIQVDVFSPEEQLMATQYIKNGNQVSTEDFFRKSDHSVVISKEYRDNRLLNIQVRDRSGILVSVLKDPIDLERWWFNQKLTSSRDVLVLDGQSELCHRLMTDSDRKFSLLPIFSTFDAKQPVETDILAGKGDFAGVLAVDQQVLAALATAPHGVFDIAVIGD</sequence>